<dbReference type="PANTHER" id="PTHR11496:SF102">
    <property type="entry name" value="ALCOHOL DEHYDROGENASE 4"/>
    <property type="match status" value="1"/>
</dbReference>
<dbReference type="InterPro" id="IPR001670">
    <property type="entry name" value="ADH_Fe/GldA"/>
</dbReference>
<dbReference type="Gene3D" id="1.20.1090.10">
    <property type="entry name" value="Dehydroquinate synthase-like - alpha domain"/>
    <property type="match status" value="1"/>
</dbReference>
<evidence type="ECO:0000256" key="4">
    <source>
        <dbReference type="ARBA" id="ARBA00023027"/>
    </source>
</evidence>
<dbReference type="FunFam" id="3.40.50.1970:FF:000003">
    <property type="entry name" value="Alcohol dehydrogenase, iron-containing"/>
    <property type="match status" value="1"/>
</dbReference>
<keyword evidence="4" id="KW-0520">NAD</keyword>
<dbReference type="AlphaFoldDB" id="A0A238KGM9"/>
<dbReference type="PROSITE" id="PS00913">
    <property type="entry name" value="ADH_IRON_1"/>
    <property type="match status" value="1"/>
</dbReference>
<dbReference type="SUPFAM" id="SSF56796">
    <property type="entry name" value="Dehydroquinate synthase-like"/>
    <property type="match status" value="1"/>
</dbReference>
<sequence>MSLVGNWSYPTAIKFGAGRIKELPEACAQAGMKKPLLVTDKGLAGLPITAAALDIMEAAGLGRGVFSEVDPNPNEKNLEAGVEAYKAGGHDGVIAFGGGSGLDLGKMVAFMAGQTRPVWDYEDIGDWWTRADADAIAPIVAVPTTAGTGSEVGRASVITNSETHVKKIIFHPKVLPAVVICDPELTVGMPKFITAGTGLDAFAHCVEAFSSPHYHPMSQGIALEGMKLVIDNLPRAYADGNDIDARANMMSAAAMGATAFQKGLGAIHAMSHPIGAVFGTHHGTTNAVCMPVVLDLNEPLIRDRFDLAASYLGIEGGYDGFRAFVQEFNDSFGIPRALSEMGVTADRIDELVAMALEDPSCGGNPVTLTTDNLKALFEGCL</sequence>
<feature type="domain" description="Alcohol dehydrogenase iron-type/glycerol dehydrogenase GldA" evidence="6">
    <location>
        <begin position="10"/>
        <end position="183"/>
    </location>
</feature>
<dbReference type="PANTHER" id="PTHR11496">
    <property type="entry name" value="ALCOHOL DEHYDROGENASE"/>
    <property type="match status" value="1"/>
</dbReference>
<feature type="domain" description="Fe-containing alcohol dehydrogenase-like C-terminal" evidence="7">
    <location>
        <begin position="194"/>
        <end position="378"/>
    </location>
</feature>
<reference evidence="8 9" key="1">
    <citation type="submission" date="2017-05" db="EMBL/GenBank/DDBJ databases">
        <authorList>
            <person name="Song R."/>
            <person name="Chenine A.L."/>
            <person name="Ruprecht R.M."/>
        </authorList>
    </citation>
    <scope>NUCLEOTIDE SEQUENCE [LARGE SCALE GENOMIC DNA]</scope>
    <source>
        <strain evidence="8 9">CECT 8663</strain>
    </source>
</reference>
<evidence type="ECO:0000313" key="8">
    <source>
        <dbReference type="EMBL" id="SMX41714.1"/>
    </source>
</evidence>
<comment type="cofactor">
    <cofactor evidence="1">
        <name>Fe cation</name>
        <dbReference type="ChEBI" id="CHEBI:24875"/>
    </cofactor>
</comment>
<dbReference type="InterPro" id="IPR056798">
    <property type="entry name" value="ADH_Fe_C"/>
</dbReference>
<dbReference type="InterPro" id="IPR039697">
    <property type="entry name" value="Alcohol_dehydrogenase_Fe"/>
</dbReference>
<comment type="catalytic activity">
    <reaction evidence="5">
        <text>a primary alcohol + NAD(+) = an aldehyde + NADH + H(+)</text>
        <dbReference type="Rhea" id="RHEA:10736"/>
        <dbReference type="ChEBI" id="CHEBI:15378"/>
        <dbReference type="ChEBI" id="CHEBI:15734"/>
        <dbReference type="ChEBI" id="CHEBI:17478"/>
        <dbReference type="ChEBI" id="CHEBI:57540"/>
        <dbReference type="ChEBI" id="CHEBI:57945"/>
        <dbReference type="EC" id="1.1.1.1"/>
    </reaction>
</comment>
<evidence type="ECO:0000259" key="6">
    <source>
        <dbReference type="Pfam" id="PF00465"/>
    </source>
</evidence>
<evidence type="ECO:0000256" key="2">
    <source>
        <dbReference type="ARBA" id="ARBA00007358"/>
    </source>
</evidence>
<evidence type="ECO:0000313" key="9">
    <source>
        <dbReference type="Proteomes" id="UP000220836"/>
    </source>
</evidence>
<dbReference type="RefSeq" id="WP_097804828.1">
    <property type="nucleotide sequence ID" value="NZ_FXYH01000007.1"/>
</dbReference>
<dbReference type="InterPro" id="IPR018211">
    <property type="entry name" value="ADH_Fe_CS"/>
</dbReference>
<organism evidence="8 9">
    <name type="scientific">Pelagimonas varians</name>
    <dbReference type="NCBI Taxonomy" id="696760"/>
    <lineage>
        <taxon>Bacteria</taxon>
        <taxon>Pseudomonadati</taxon>
        <taxon>Pseudomonadota</taxon>
        <taxon>Alphaproteobacteria</taxon>
        <taxon>Rhodobacterales</taxon>
        <taxon>Roseobacteraceae</taxon>
        <taxon>Pelagimonas</taxon>
    </lineage>
</organism>
<dbReference type="OrthoDB" id="9815791at2"/>
<dbReference type="Gene3D" id="3.40.50.1970">
    <property type="match status" value="1"/>
</dbReference>
<protein>
    <submittedName>
        <fullName evidence="8">NAD-dependent methanol dehydrogenase</fullName>
        <ecNumber evidence="8">1.1.1.244</ecNumber>
    </submittedName>
</protein>
<keyword evidence="9" id="KW-1185">Reference proteome</keyword>
<evidence type="ECO:0000259" key="7">
    <source>
        <dbReference type="Pfam" id="PF25137"/>
    </source>
</evidence>
<gene>
    <name evidence="8" type="primary">mdh_2</name>
    <name evidence="8" type="ORF">PEV8663_02335</name>
</gene>
<evidence type="ECO:0000256" key="3">
    <source>
        <dbReference type="ARBA" id="ARBA00023002"/>
    </source>
</evidence>
<dbReference type="GO" id="GO:0050093">
    <property type="term" value="F:methanol dehydrogenase (NAD+) activity"/>
    <property type="evidence" value="ECO:0007669"/>
    <property type="project" value="UniProtKB-EC"/>
</dbReference>
<accession>A0A238KGM9</accession>
<dbReference type="CDD" id="cd14861">
    <property type="entry name" value="Fe-ADH-like"/>
    <property type="match status" value="1"/>
</dbReference>
<dbReference type="PROSITE" id="PS00060">
    <property type="entry name" value="ADH_IRON_2"/>
    <property type="match status" value="1"/>
</dbReference>
<name>A0A238KGM9_9RHOB</name>
<dbReference type="Pfam" id="PF25137">
    <property type="entry name" value="ADH_Fe_C"/>
    <property type="match status" value="1"/>
</dbReference>
<comment type="similarity">
    <text evidence="2">Belongs to the iron-containing alcohol dehydrogenase family.</text>
</comment>
<keyword evidence="3 8" id="KW-0560">Oxidoreductase</keyword>
<dbReference type="Proteomes" id="UP000220836">
    <property type="component" value="Unassembled WGS sequence"/>
</dbReference>
<proteinExistence type="inferred from homology"/>
<dbReference type="GO" id="GO:0046872">
    <property type="term" value="F:metal ion binding"/>
    <property type="evidence" value="ECO:0007669"/>
    <property type="project" value="InterPro"/>
</dbReference>
<dbReference type="Pfam" id="PF00465">
    <property type="entry name" value="Fe-ADH"/>
    <property type="match status" value="1"/>
</dbReference>
<evidence type="ECO:0000256" key="5">
    <source>
        <dbReference type="ARBA" id="ARBA00049243"/>
    </source>
</evidence>
<dbReference type="EMBL" id="FXYH01000007">
    <property type="protein sequence ID" value="SMX41714.1"/>
    <property type="molecule type" value="Genomic_DNA"/>
</dbReference>
<dbReference type="EC" id="1.1.1.244" evidence="8"/>
<evidence type="ECO:0000256" key="1">
    <source>
        <dbReference type="ARBA" id="ARBA00001962"/>
    </source>
</evidence>